<evidence type="ECO:0000256" key="5">
    <source>
        <dbReference type="ARBA" id="ARBA00023136"/>
    </source>
</evidence>
<evidence type="ECO:0000256" key="1">
    <source>
        <dbReference type="ARBA" id="ARBA00004651"/>
    </source>
</evidence>
<name>A0A7M6UDU8_NASVI</name>
<dbReference type="InterPro" id="IPR013604">
    <property type="entry name" value="7TM_chemorcpt"/>
</dbReference>
<dbReference type="KEGG" id="nvi:100463019"/>
<evidence type="ECO:0000256" key="8">
    <source>
        <dbReference type="RuleBase" id="RU363108"/>
    </source>
</evidence>
<keyword evidence="7 8" id="KW-0807">Transducer</keyword>
<dbReference type="GO" id="GO:0030425">
    <property type="term" value="C:dendrite"/>
    <property type="evidence" value="ECO:0007669"/>
    <property type="project" value="TreeGrafter"/>
</dbReference>
<dbReference type="GeneID" id="100463019"/>
<proteinExistence type="inferred from homology"/>
<keyword evidence="3 8" id="KW-0812">Transmembrane</keyword>
<dbReference type="PANTHER" id="PTHR21143:SF121">
    <property type="entry name" value="GUSTATORY AND ODORANT RECEPTOR 21A"/>
    <property type="match status" value="1"/>
</dbReference>
<dbReference type="InParanoid" id="A0A7M6UDU8"/>
<reference evidence="9" key="1">
    <citation type="submission" date="2021-01" db="UniProtKB">
        <authorList>
            <consortium name="EnsemblMetazoa"/>
        </authorList>
    </citation>
    <scope>IDENTIFICATION</scope>
</reference>
<dbReference type="Pfam" id="PF08395">
    <property type="entry name" value="7tm_7"/>
    <property type="match status" value="1"/>
</dbReference>
<dbReference type="GO" id="GO:0007165">
    <property type="term" value="P:signal transduction"/>
    <property type="evidence" value="ECO:0007669"/>
    <property type="project" value="UniProtKB-KW"/>
</dbReference>
<dbReference type="SMR" id="A0A7M6UDU8"/>
<evidence type="ECO:0000256" key="7">
    <source>
        <dbReference type="ARBA" id="ARBA00023224"/>
    </source>
</evidence>
<comment type="function">
    <text evidence="8">Gustatory receptor which mediates acceptance or avoidance behavior, depending on its substrates.</text>
</comment>
<comment type="subcellular location">
    <subcellularLocation>
        <location evidence="1 8">Cell membrane</location>
        <topology evidence="1 8">Multi-pass membrane protein</topology>
    </subcellularLocation>
</comment>
<dbReference type="GO" id="GO:0005886">
    <property type="term" value="C:plasma membrane"/>
    <property type="evidence" value="ECO:0007669"/>
    <property type="project" value="UniProtKB-SubCell"/>
</dbReference>
<dbReference type="OrthoDB" id="6366728at2759"/>
<evidence type="ECO:0000256" key="6">
    <source>
        <dbReference type="ARBA" id="ARBA00023170"/>
    </source>
</evidence>
<feature type="transmembrane region" description="Helical" evidence="8">
    <location>
        <begin position="161"/>
        <end position="181"/>
    </location>
</feature>
<feature type="transmembrane region" description="Helical" evidence="8">
    <location>
        <begin position="109"/>
        <end position="126"/>
    </location>
</feature>
<evidence type="ECO:0000256" key="3">
    <source>
        <dbReference type="ARBA" id="ARBA00022692"/>
    </source>
</evidence>
<feature type="transmembrane region" description="Helical" evidence="8">
    <location>
        <begin position="277"/>
        <end position="295"/>
    </location>
</feature>
<comment type="caution">
    <text evidence="8">Lacks conserved residue(s) required for the propagation of feature annotation.</text>
</comment>
<feature type="transmembrane region" description="Helical" evidence="8">
    <location>
        <begin position="187"/>
        <end position="210"/>
    </location>
</feature>
<dbReference type="GO" id="GO:0050909">
    <property type="term" value="P:sensory perception of taste"/>
    <property type="evidence" value="ECO:0007669"/>
    <property type="project" value="InterPro"/>
</dbReference>
<dbReference type="GO" id="GO:0030424">
    <property type="term" value="C:axon"/>
    <property type="evidence" value="ECO:0007669"/>
    <property type="project" value="TreeGrafter"/>
</dbReference>
<dbReference type="RefSeq" id="NP_001177452.1">
    <property type="nucleotide sequence ID" value="NM_001190523.1"/>
</dbReference>
<dbReference type="Proteomes" id="UP000002358">
    <property type="component" value="Chromosome 4"/>
</dbReference>
<keyword evidence="6 8" id="KW-0675">Receptor</keyword>
<evidence type="ECO:0000313" key="10">
    <source>
        <dbReference type="Proteomes" id="UP000002358"/>
    </source>
</evidence>
<keyword evidence="4 8" id="KW-1133">Transmembrane helix</keyword>
<keyword evidence="2 8" id="KW-1003">Cell membrane</keyword>
<comment type="similarity">
    <text evidence="8">Belongs to the insect chemoreceptor superfamily. Gustatory receptor (GR) family.</text>
</comment>
<accession>A0A7M6UDU8</accession>
<dbReference type="PANTHER" id="PTHR21143">
    <property type="entry name" value="INVERTEBRATE GUSTATORY RECEPTOR"/>
    <property type="match status" value="1"/>
</dbReference>
<protein>
    <recommendedName>
        <fullName evidence="8">Gustatory receptor</fullName>
    </recommendedName>
</protein>
<keyword evidence="5 8" id="KW-0472">Membrane</keyword>
<dbReference type="CTD" id="100463019"/>
<keyword evidence="10" id="KW-1185">Reference proteome</keyword>
<feature type="transmembrane region" description="Helical" evidence="8">
    <location>
        <begin position="388"/>
        <end position="406"/>
    </location>
</feature>
<evidence type="ECO:0000256" key="2">
    <source>
        <dbReference type="ARBA" id="ARBA00022475"/>
    </source>
</evidence>
<evidence type="ECO:0000256" key="4">
    <source>
        <dbReference type="ARBA" id="ARBA00022989"/>
    </source>
</evidence>
<dbReference type="GO" id="GO:0043025">
    <property type="term" value="C:neuronal cell body"/>
    <property type="evidence" value="ECO:0007669"/>
    <property type="project" value="TreeGrafter"/>
</dbReference>
<dbReference type="AlphaFoldDB" id="A0A7M6UDU8"/>
<evidence type="ECO:0000313" key="9">
    <source>
        <dbReference type="EnsemblMetazoa" id="NP_001177452"/>
    </source>
</evidence>
<sequence>MLRTYLNQASFPLKMPFNNPLTSGAAVLKCVYYVCKACGLAPIAIRSNDGRKLRFPPFEHSKAGLLYNAVLILIILSMSAAIIQCTFVYRTKAEILKFDGVIDVTHNTMASVTAIFVLTVFCIQQRKILELANRMRVLGEMSQSLCDVEICGGRKRLLRDVMMICLTTCCTWLSIFFTTQVESYKGLLYFSYIYLCNLIITLTLMQYSIVLRLMQQILRVVNANFHHFSTEPSQRKLKVQIIETSCQGIGRFTRLRELYLSLSEVAEGFEEFYSQPMLLCIAYIFLTLIFYAHLITKPMVVGTRSVTNPQLCHCVFRIMHYVISLITLAKSVSTVITESKKTSKIFNKWLGTLDSLQLDPKLYLFSNYLLHHSLQFSVFQLFSLDGSLLMSITASITTYLVIFLQFQNHQTTDS</sequence>
<organism evidence="9 10">
    <name type="scientific">Nasonia vitripennis</name>
    <name type="common">Parasitic wasp</name>
    <dbReference type="NCBI Taxonomy" id="7425"/>
    <lineage>
        <taxon>Eukaryota</taxon>
        <taxon>Metazoa</taxon>
        <taxon>Ecdysozoa</taxon>
        <taxon>Arthropoda</taxon>
        <taxon>Hexapoda</taxon>
        <taxon>Insecta</taxon>
        <taxon>Pterygota</taxon>
        <taxon>Neoptera</taxon>
        <taxon>Endopterygota</taxon>
        <taxon>Hymenoptera</taxon>
        <taxon>Apocrita</taxon>
        <taxon>Proctotrupomorpha</taxon>
        <taxon>Chalcidoidea</taxon>
        <taxon>Pteromalidae</taxon>
        <taxon>Pteromalinae</taxon>
        <taxon>Nasonia</taxon>
    </lineage>
</organism>
<feature type="transmembrane region" description="Helical" evidence="8">
    <location>
        <begin position="65"/>
        <end position="89"/>
    </location>
</feature>
<dbReference type="FunCoup" id="A0A7M6UDU8">
    <property type="interactions" value="27"/>
</dbReference>
<dbReference type="EnsemblMetazoa" id="NM_001190523">
    <property type="protein sequence ID" value="NP_001177452"/>
    <property type="gene ID" value="GeneID_100463019"/>
</dbReference>